<feature type="compositionally biased region" description="Basic and acidic residues" evidence="2">
    <location>
        <begin position="284"/>
        <end position="293"/>
    </location>
</feature>
<protein>
    <recommendedName>
        <fullName evidence="3">DUF3835 domain-containing protein</fullName>
    </recommendedName>
</protein>
<keyword evidence="5" id="KW-1185">Reference proteome</keyword>
<comment type="caution">
    <text evidence="4">The sequence shown here is derived from an EMBL/GenBank/DDBJ whole genome shotgun (WGS) entry which is preliminary data.</text>
</comment>
<dbReference type="Pfam" id="PF12927">
    <property type="entry name" value="DUF3835"/>
    <property type="match status" value="2"/>
</dbReference>
<dbReference type="Gene3D" id="1.10.287.370">
    <property type="match status" value="1"/>
</dbReference>
<dbReference type="Proteomes" id="UP000319663">
    <property type="component" value="Unassembled WGS sequence"/>
</dbReference>
<evidence type="ECO:0000256" key="2">
    <source>
        <dbReference type="SAM" id="MobiDB-lite"/>
    </source>
</evidence>
<feature type="region of interest" description="Disordered" evidence="2">
    <location>
        <begin position="618"/>
        <end position="637"/>
    </location>
</feature>
<organism evidence="4 5">
    <name type="scientific">Monascus purpureus</name>
    <name type="common">Red mold</name>
    <name type="synonym">Monascus anka</name>
    <dbReference type="NCBI Taxonomy" id="5098"/>
    <lineage>
        <taxon>Eukaryota</taxon>
        <taxon>Fungi</taxon>
        <taxon>Dikarya</taxon>
        <taxon>Ascomycota</taxon>
        <taxon>Pezizomycotina</taxon>
        <taxon>Eurotiomycetes</taxon>
        <taxon>Eurotiomycetidae</taxon>
        <taxon>Eurotiales</taxon>
        <taxon>Aspergillaceae</taxon>
        <taxon>Monascus</taxon>
    </lineage>
</organism>
<feature type="compositionally biased region" description="Basic and acidic residues" evidence="2">
    <location>
        <begin position="230"/>
        <end position="243"/>
    </location>
</feature>
<dbReference type="InterPro" id="IPR024325">
    <property type="entry name" value="DUF3835"/>
</dbReference>
<dbReference type="Pfam" id="PF13758">
    <property type="entry name" value="Prefoldin_3"/>
    <property type="match status" value="1"/>
</dbReference>
<dbReference type="PANTHER" id="PTHR15111">
    <property type="entry name" value="RNA POLYMERASE II SUBUNIT 5-MEDIATING PROTEIN NNX3"/>
    <property type="match status" value="1"/>
</dbReference>
<dbReference type="EMBL" id="VIFY01000139">
    <property type="protein sequence ID" value="TQB69724.1"/>
    <property type="molecule type" value="Genomic_DNA"/>
</dbReference>
<feature type="compositionally biased region" description="Polar residues" evidence="2">
    <location>
        <begin position="471"/>
        <end position="481"/>
    </location>
</feature>
<dbReference type="GO" id="GO:0003682">
    <property type="term" value="F:chromatin binding"/>
    <property type="evidence" value="ECO:0007669"/>
    <property type="project" value="TreeGrafter"/>
</dbReference>
<evidence type="ECO:0000256" key="1">
    <source>
        <dbReference type="SAM" id="Coils"/>
    </source>
</evidence>
<feature type="domain" description="DUF3835" evidence="3">
    <location>
        <begin position="484"/>
        <end position="497"/>
    </location>
</feature>
<feature type="compositionally biased region" description="Basic residues" evidence="2">
    <location>
        <begin position="486"/>
        <end position="495"/>
    </location>
</feature>
<feature type="domain" description="DUF3835" evidence="3">
    <location>
        <begin position="571"/>
        <end position="648"/>
    </location>
</feature>
<dbReference type="SUPFAM" id="SSF46579">
    <property type="entry name" value="Prefoldin"/>
    <property type="match status" value="1"/>
</dbReference>
<dbReference type="InterPro" id="IPR052255">
    <property type="entry name" value="RNA_pol_II_subunit5-mediator"/>
</dbReference>
<feature type="compositionally biased region" description="Low complexity" evidence="2">
    <location>
        <begin position="500"/>
        <end position="516"/>
    </location>
</feature>
<accession>A0A507QRN4</accession>
<feature type="region of interest" description="Disordered" evidence="2">
    <location>
        <begin position="198"/>
        <end position="301"/>
    </location>
</feature>
<feature type="coiled-coil region" evidence="1">
    <location>
        <begin position="101"/>
        <end position="128"/>
    </location>
</feature>
<dbReference type="GO" id="GO:0019212">
    <property type="term" value="F:phosphatase inhibitor activity"/>
    <property type="evidence" value="ECO:0007669"/>
    <property type="project" value="TreeGrafter"/>
</dbReference>
<dbReference type="InterPro" id="IPR009053">
    <property type="entry name" value="Prefoldin"/>
</dbReference>
<dbReference type="STRING" id="5098.A0A507QRN4"/>
<dbReference type="InterPro" id="IPR039553">
    <property type="entry name" value="Prefoldin-like"/>
</dbReference>
<gene>
    <name evidence="4" type="ORF">MPDQ_001422</name>
</gene>
<evidence type="ECO:0000313" key="5">
    <source>
        <dbReference type="Proteomes" id="UP000319663"/>
    </source>
</evidence>
<dbReference type="PANTHER" id="PTHR15111:SF0">
    <property type="entry name" value="UNCONVENTIONAL PREFOLDIN RPB5 INTERACTOR 1"/>
    <property type="match status" value="1"/>
</dbReference>
<feature type="region of interest" description="Disordered" evidence="2">
    <location>
        <begin position="331"/>
        <end position="362"/>
    </location>
</feature>
<reference evidence="4 5" key="1">
    <citation type="submission" date="2019-06" db="EMBL/GenBank/DDBJ databases">
        <title>Wine fermentation using esterase from Monascus purpureus.</title>
        <authorList>
            <person name="Geng C."/>
            <person name="Zhang Y."/>
        </authorList>
    </citation>
    <scope>NUCLEOTIDE SEQUENCE [LARGE SCALE GENOMIC DNA]</scope>
    <source>
        <strain evidence="4">HQ1</strain>
    </source>
</reference>
<name>A0A507QRN4_MONPU</name>
<proteinExistence type="predicted"/>
<keyword evidence="1" id="KW-0175">Coiled coil</keyword>
<feature type="compositionally biased region" description="Acidic residues" evidence="2">
    <location>
        <begin position="331"/>
        <end position="355"/>
    </location>
</feature>
<feature type="compositionally biased region" description="Basic and acidic residues" evidence="2">
    <location>
        <begin position="198"/>
        <end position="218"/>
    </location>
</feature>
<feature type="compositionally biased region" description="Basic and acidic residues" evidence="2">
    <location>
        <begin position="389"/>
        <end position="412"/>
    </location>
</feature>
<evidence type="ECO:0000259" key="3">
    <source>
        <dbReference type="Pfam" id="PF12927"/>
    </source>
</evidence>
<dbReference type="GO" id="GO:0000122">
    <property type="term" value="P:negative regulation of transcription by RNA polymerase II"/>
    <property type="evidence" value="ECO:0007669"/>
    <property type="project" value="TreeGrafter"/>
</dbReference>
<sequence length="649" mass="73404">MAASSTTVLDDLERQRLELEDNIRKLQESLYHWRLWEAEYDGLKEEVDFLADYASREDYLQAARDCGGVLVNEEEVKVLLGDKQGVSRTRQQIINVILRRIDYVRQNASTIEKRLRDAEDKLDALAGELGLDIDRERKRASTATEAEEEFPVTEIVEQLDKEGRVISGTTMTPGSQAPELLEILKKVGIEDIPDVPNKEQKKAVAQPKEVEDGAKAQETETAQPAEIEGDTDRALRSEEEKQRRTGASEPQECDVKGGQTTLDSEKTDITLPEHLGNHTSIAREQSEENKELPVTEVDESPEDAKLRREMLQYGLNEVGAVVAELELDEDASDITISDEEGSYGYDSEDYDEEDEFGRSTRSVLSEEYRQQMRELEEKLNARGLWNAGKDTRSLPDDVRYELERPHTAKVEEPLEENTTENTISEKKPKRVAFAEELDIAPATKPPSSPSQTKKLPPRQPDIPVLSDSIIERTSQAEQPSRVQPKAPKKVSRFKSARNDTAPVAAATAASSSSSRPSQRHYAVHRHEPSSYPLSLFPAKPKEPKPFSQPITDICEQMPRHSSPQPPQDKILADKLFEREVSQGTAVPPEPDELDEQLHRKEIATEFYRMRNRMIQQQGGFVDDEEPETMPVETDEPVKRVSRFKAARMR</sequence>
<feature type="coiled-coil region" evidence="1">
    <location>
        <begin position="2"/>
        <end position="29"/>
    </location>
</feature>
<dbReference type="GO" id="GO:0003714">
    <property type="term" value="F:transcription corepressor activity"/>
    <property type="evidence" value="ECO:0007669"/>
    <property type="project" value="TreeGrafter"/>
</dbReference>
<feature type="region of interest" description="Disordered" evidence="2">
    <location>
        <begin position="387"/>
        <end position="549"/>
    </location>
</feature>
<dbReference type="AlphaFoldDB" id="A0A507QRN4"/>
<evidence type="ECO:0000313" key="4">
    <source>
        <dbReference type="EMBL" id="TQB69724.1"/>
    </source>
</evidence>